<evidence type="ECO:0000256" key="9">
    <source>
        <dbReference type="ARBA" id="ARBA00022833"/>
    </source>
</evidence>
<evidence type="ECO:0000256" key="8">
    <source>
        <dbReference type="ARBA" id="ARBA00022801"/>
    </source>
</evidence>
<evidence type="ECO:0000256" key="11">
    <source>
        <dbReference type="ARBA" id="ARBA00023145"/>
    </source>
</evidence>
<comment type="subcellular location">
    <subcellularLocation>
        <location evidence="2">Secreted</location>
    </subcellularLocation>
</comment>
<dbReference type="PANTHER" id="PTHR33478:SF1">
    <property type="entry name" value="EXTRACELLULAR METALLOPROTEINASE MEP"/>
    <property type="match status" value="1"/>
</dbReference>
<dbReference type="Pfam" id="PF07504">
    <property type="entry name" value="FTP"/>
    <property type="match status" value="1"/>
</dbReference>
<feature type="region of interest" description="Disordered" evidence="12">
    <location>
        <begin position="319"/>
        <end position="349"/>
    </location>
</feature>
<protein>
    <submittedName>
        <fullName evidence="15">M36 family metallopeptidase</fullName>
    </submittedName>
</protein>
<dbReference type="RefSeq" id="WP_194707948.1">
    <property type="nucleotide sequence ID" value="NZ_JADKPN010000011.1"/>
</dbReference>
<gene>
    <name evidence="15" type="ORF">ISU07_16620</name>
</gene>
<accession>A0A930YFF4</accession>
<feature type="compositionally biased region" description="Low complexity" evidence="12">
    <location>
        <begin position="23"/>
        <end position="35"/>
    </location>
</feature>
<dbReference type="Gene3D" id="3.10.170.10">
    <property type="match status" value="1"/>
</dbReference>
<dbReference type="EMBL" id="JADKPN010000011">
    <property type="protein sequence ID" value="MBF4764758.1"/>
    <property type="molecule type" value="Genomic_DNA"/>
</dbReference>
<dbReference type="GO" id="GO:0006508">
    <property type="term" value="P:proteolysis"/>
    <property type="evidence" value="ECO:0007669"/>
    <property type="project" value="UniProtKB-KW"/>
</dbReference>
<evidence type="ECO:0000256" key="1">
    <source>
        <dbReference type="ARBA" id="ARBA00001947"/>
    </source>
</evidence>
<dbReference type="InterPro" id="IPR050371">
    <property type="entry name" value="Fungal_virulence_M36"/>
</dbReference>
<dbReference type="Gene3D" id="2.60.40.1120">
    <property type="entry name" value="Carboxypeptidase-like, regulatory domain"/>
    <property type="match status" value="1"/>
</dbReference>
<name>A0A930YFF4_9ACTN</name>
<organism evidence="15 16">
    <name type="scientific">Nocardioides islandensis</name>
    <dbReference type="NCBI Taxonomy" id="433663"/>
    <lineage>
        <taxon>Bacteria</taxon>
        <taxon>Bacillati</taxon>
        <taxon>Actinomycetota</taxon>
        <taxon>Actinomycetes</taxon>
        <taxon>Propionibacteriales</taxon>
        <taxon>Nocardioidaceae</taxon>
        <taxon>Nocardioides</taxon>
    </lineage>
</organism>
<evidence type="ECO:0000259" key="14">
    <source>
        <dbReference type="PROSITE" id="PS50022"/>
    </source>
</evidence>
<dbReference type="Gene3D" id="2.60.120.260">
    <property type="entry name" value="Galactose-binding domain-like"/>
    <property type="match status" value="1"/>
</dbReference>
<comment type="caution">
    <text evidence="15">The sequence shown here is derived from an EMBL/GenBank/DDBJ whole genome shotgun (WGS) entry which is preliminary data.</text>
</comment>
<keyword evidence="16" id="KW-1185">Reference proteome</keyword>
<feature type="chain" id="PRO_5036726814" evidence="13">
    <location>
        <begin position="25"/>
        <end position="966"/>
    </location>
</feature>
<evidence type="ECO:0000313" key="16">
    <source>
        <dbReference type="Proteomes" id="UP000640489"/>
    </source>
</evidence>
<evidence type="ECO:0000313" key="15">
    <source>
        <dbReference type="EMBL" id="MBF4764758.1"/>
    </source>
</evidence>
<keyword evidence="7 13" id="KW-0732">Signal</keyword>
<dbReference type="GO" id="GO:0005615">
    <property type="term" value="C:extracellular space"/>
    <property type="evidence" value="ECO:0007669"/>
    <property type="project" value="InterPro"/>
</dbReference>
<comment type="similarity">
    <text evidence="3">Belongs to the peptidase M36 family.</text>
</comment>
<keyword evidence="11" id="KW-0865">Zymogen</keyword>
<dbReference type="InterPro" id="IPR027268">
    <property type="entry name" value="Peptidase_M4/M1_CTD_sf"/>
</dbReference>
<keyword evidence="8" id="KW-0378">Hydrolase</keyword>
<evidence type="ECO:0000256" key="7">
    <source>
        <dbReference type="ARBA" id="ARBA00022729"/>
    </source>
</evidence>
<proteinExistence type="inferred from homology"/>
<evidence type="ECO:0000256" key="4">
    <source>
        <dbReference type="ARBA" id="ARBA00022525"/>
    </source>
</evidence>
<dbReference type="PANTHER" id="PTHR33478">
    <property type="entry name" value="EXTRACELLULAR METALLOPROTEINASE MEP"/>
    <property type="match status" value="1"/>
</dbReference>
<dbReference type="SUPFAM" id="SSF49785">
    <property type="entry name" value="Galactose-binding domain-like"/>
    <property type="match status" value="1"/>
</dbReference>
<dbReference type="AlphaFoldDB" id="A0A930YFF4"/>
<evidence type="ECO:0000256" key="10">
    <source>
        <dbReference type="ARBA" id="ARBA00023049"/>
    </source>
</evidence>
<dbReference type="GO" id="GO:0004222">
    <property type="term" value="F:metalloendopeptidase activity"/>
    <property type="evidence" value="ECO:0007669"/>
    <property type="project" value="InterPro"/>
</dbReference>
<dbReference type="GO" id="GO:0008270">
    <property type="term" value="F:zinc ion binding"/>
    <property type="evidence" value="ECO:0007669"/>
    <property type="project" value="InterPro"/>
</dbReference>
<evidence type="ECO:0000256" key="6">
    <source>
        <dbReference type="ARBA" id="ARBA00022723"/>
    </source>
</evidence>
<dbReference type="SUPFAM" id="SSF55486">
    <property type="entry name" value="Metalloproteases ('zincins'), catalytic domain"/>
    <property type="match status" value="1"/>
</dbReference>
<keyword evidence="4" id="KW-0964">Secreted</keyword>
<dbReference type="InterPro" id="IPR013784">
    <property type="entry name" value="Carb-bd-like_fold"/>
</dbReference>
<keyword evidence="9" id="KW-0862">Zinc</keyword>
<evidence type="ECO:0000256" key="5">
    <source>
        <dbReference type="ARBA" id="ARBA00022670"/>
    </source>
</evidence>
<sequence>MAGCVAAGAVVLTTALASTSLASATTAGTPGSTTPERTSKQPVEARGFYDARSGQSTAARAISARTAARTADRAATRAFARALPGKAVLDIDGTTGTVRMLSRLDGSLTGKSKNPAKKVALKFVKQNHDALGLTTNDLKTFKLKREYVDIAGIHHLYWIQRIGGHNVFGNGLTAAVTKDGKLLTVGGSPVSKAHLPAPANPEIASSTAAIADARTRLGATDERAGSSDHAEQVLFVTARGTYLAWATTVMSVADPATQVVDAASGRLLYRNPLGDDASGEAIGQVFRNYPGSKRGGNVISVNFTRNGWLPRGAGALKGNNSHTYSDVNDDDKANPSEEVHPGPGGRVNDPLKRFMVKNMSFCKDLPCSWNPDKPFSWKVNRAQNAAQVFFFVNNWHDHLLAKPIGFTEAAGNFETVNSSGKGKGHDAVETQTMDGADTAGGLPDSDHVDNANMNTPPDGTSPRMQMYLQHLPGTTYSDFDEPFPANNTGDEANTVYHEYTHGLSNRLVVDVNGNSTLGPVQAGAMGEAWSDWYANDYLVGQGLESDKKGVADMDIYAYDGLGGALVRTQGMDCTPASPPEACPQSSLSTTGHKGGYTYADYGKVIGFNEVHADGEIWGQTLWSLRDKLGSRVSLSLVTRGLELTAGNPSYLDARNAILVADQAVYKGKYHKKIWNVFAKRGMGFFAGSLGGSDGTPAASSSRPPTSGQRGLLTGRVTELGTGQPVAGVPVTLAFQGEGIANPTAVTAADGTYSIGPVPAGTYNKLVVNGAGFDPIRTSVQVGASTTTRDFAVRRDWAATSGGAKVVGFNGPDLTVFACGPEQALDTSQATGWGSTTGNKRGKPTNQFVPKFLTVDLGHKVNITQFAVDPTATCGDAGSASTGKFQIETSADGVSWTLAYSGEFTEADRAKLVPLTPTSGVNGVQFVKFTILGNQVPDFGVNCPNGPYDGCRFTDLTELEVYGTLAP</sequence>
<dbReference type="Pfam" id="PF02128">
    <property type="entry name" value="Peptidase_M36"/>
    <property type="match status" value="1"/>
</dbReference>
<comment type="cofactor">
    <cofactor evidence="1">
        <name>Zn(2+)</name>
        <dbReference type="ChEBI" id="CHEBI:29105"/>
    </cofactor>
</comment>
<dbReference type="PROSITE" id="PS50022">
    <property type="entry name" value="FA58C_3"/>
    <property type="match status" value="1"/>
</dbReference>
<dbReference type="Gene3D" id="1.10.390.10">
    <property type="entry name" value="Neutral Protease Domain 2"/>
    <property type="match status" value="1"/>
</dbReference>
<keyword evidence="6" id="KW-0479">Metal-binding</keyword>
<feature type="region of interest" description="Disordered" evidence="12">
    <location>
        <begin position="23"/>
        <end position="43"/>
    </location>
</feature>
<dbReference type="SUPFAM" id="SSF49452">
    <property type="entry name" value="Starch-binding domain-like"/>
    <property type="match status" value="1"/>
</dbReference>
<dbReference type="Pfam" id="PF13620">
    <property type="entry name" value="CarboxypepD_reg"/>
    <property type="match status" value="1"/>
</dbReference>
<evidence type="ECO:0000256" key="13">
    <source>
        <dbReference type="SAM" id="SignalP"/>
    </source>
</evidence>
<keyword evidence="10" id="KW-0482">Metalloprotease</keyword>
<evidence type="ECO:0000256" key="2">
    <source>
        <dbReference type="ARBA" id="ARBA00004613"/>
    </source>
</evidence>
<dbReference type="InterPro" id="IPR001842">
    <property type="entry name" value="Peptidase_M36"/>
</dbReference>
<evidence type="ECO:0000256" key="3">
    <source>
        <dbReference type="ARBA" id="ARBA00006006"/>
    </source>
</evidence>
<dbReference type="InterPro" id="IPR011096">
    <property type="entry name" value="FTP_domain"/>
</dbReference>
<dbReference type="InterPro" id="IPR000421">
    <property type="entry name" value="FA58C"/>
</dbReference>
<dbReference type="InterPro" id="IPR008979">
    <property type="entry name" value="Galactose-bd-like_sf"/>
</dbReference>
<feature type="domain" description="F5/8 type C" evidence="14">
    <location>
        <begin position="825"/>
        <end position="896"/>
    </location>
</feature>
<feature type="signal peptide" evidence="13">
    <location>
        <begin position="1"/>
        <end position="24"/>
    </location>
</feature>
<dbReference type="Proteomes" id="UP000640489">
    <property type="component" value="Unassembled WGS sequence"/>
</dbReference>
<evidence type="ECO:0000256" key="12">
    <source>
        <dbReference type="SAM" id="MobiDB-lite"/>
    </source>
</evidence>
<feature type="compositionally biased region" description="Basic and acidic residues" evidence="12">
    <location>
        <begin position="330"/>
        <end position="340"/>
    </location>
</feature>
<dbReference type="GO" id="GO:0030246">
    <property type="term" value="F:carbohydrate binding"/>
    <property type="evidence" value="ECO:0007669"/>
    <property type="project" value="InterPro"/>
</dbReference>
<dbReference type="Pfam" id="PF00754">
    <property type="entry name" value="F5_F8_type_C"/>
    <property type="match status" value="1"/>
</dbReference>
<reference evidence="15" key="1">
    <citation type="submission" date="2020-11" db="EMBL/GenBank/DDBJ databases">
        <title>Nocardioides sp. nov., isolated from Soil of Cynanchum wilfordii Hemsley rhizosphere.</title>
        <authorList>
            <person name="Lee J.-S."/>
            <person name="Suh M.K."/>
            <person name="Kim J.-S."/>
        </authorList>
    </citation>
    <scope>NUCLEOTIDE SEQUENCE</scope>
    <source>
        <strain evidence="15">KCTC 19275</strain>
    </source>
</reference>
<keyword evidence="5" id="KW-0645">Protease</keyword>